<dbReference type="GO" id="GO:0071035">
    <property type="term" value="P:nuclear polyadenylation-dependent rRNA catabolic process"/>
    <property type="evidence" value="ECO:0007669"/>
    <property type="project" value="TreeGrafter"/>
</dbReference>
<keyword evidence="6" id="KW-0698">rRNA processing</keyword>
<dbReference type="GO" id="GO:0016020">
    <property type="term" value="C:membrane"/>
    <property type="evidence" value="ECO:0007669"/>
    <property type="project" value="UniProtKB-SubCell"/>
</dbReference>
<dbReference type="InterPro" id="IPR001247">
    <property type="entry name" value="ExoRNase_PH_dom1"/>
</dbReference>
<feature type="transmembrane region" description="Helical" evidence="15">
    <location>
        <begin position="370"/>
        <end position="392"/>
    </location>
</feature>
<dbReference type="InterPro" id="IPR036345">
    <property type="entry name" value="ExoRNase_PH_dom2_sf"/>
</dbReference>
<organism evidence="17 18">
    <name type="scientific">Hortaea werneckii EXF-2000</name>
    <dbReference type="NCBI Taxonomy" id="1157616"/>
    <lineage>
        <taxon>Eukaryota</taxon>
        <taxon>Fungi</taxon>
        <taxon>Dikarya</taxon>
        <taxon>Ascomycota</taxon>
        <taxon>Pezizomycotina</taxon>
        <taxon>Dothideomycetes</taxon>
        <taxon>Dothideomycetidae</taxon>
        <taxon>Mycosphaerellales</taxon>
        <taxon>Teratosphaeriaceae</taxon>
        <taxon>Hortaea</taxon>
    </lineage>
</organism>
<dbReference type="GO" id="GO:0071028">
    <property type="term" value="P:nuclear mRNA surveillance"/>
    <property type="evidence" value="ECO:0007669"/>
    <property type="project" value="TreeGrafter"/>
</dbReference>
<dbReference type="GO" id="GO:0000177">
    <property type="term" value="C:cytoplasmic exosome (RNase complex)"/>
    <property type="evidence" value="ECO:0007669"/>
    <property type="project" value="TreeGrafter"/>
</dbReference>
<dbReference type="PANTHER" id="PTHR11097">
    <property type="entry name" value="EXOSOME COMPLEX EXONUCLEASE RIBOSOMAL RNA PROCESSING PROTEIN"/>
    <property type="match status" value="1"/>
</dbReference>
<keyword evidence="9" id="KW-0694">RNA-binding</keyword>
<gene>
    <name evidence="17" type="ORF">BTJ68_08872</name>
</gene>
<name>A0A1Z5T9M6_HORWE</name>
<keyword evidence="7 15" id="KW-0812">Transmembrane</keyword>
<dbReference type="EMBL" id="MUNK01000088">
    <property type="protein sequence ID" value="OTA32700.1"/>
    <property type="molecule type" value="Genomic_DNA"/>
</dbReference>
<dbReference type="SUPFAM" id="SSF55666">
    <property type="entry name" value="Ribonuclease PH domain 2-like"/>
    <property type="match status" value="1"/>
</dbReference>
<feature type="transmembrane region" description="Helical" evidence="15">
    <location>
        <begin position="343"/>
        <end position="364"/>
    </location>
</feature>
<dbReference type="VEuPathDB" id="FungiDB:BTJ68_08872"/>
<keyword evidence="8" id="KW-0271">Exosome</keyword>
<dbReference type="GO" id="GO:0005730">
    <property type="term" value="C:nucleolus"/>
    <property type="evidence" value="ECO:0007669"/>
    <property type="project" value="UniProtKB-SubCell"/>
</dbReference>
<reference evidence="17 18" key="1">
    <citation type="submission" date="2017-01" db="EMBL/GenBank/DDBJ databases">
        <title>The recent genome duplication of the halophilic yeast Hortaea werneckii: insights from long-read sequencing.</title>
        <authorList>
            <person name="Sinha S."/>
            <person name="Flibotte S."/>
            <person name="Neira M."/>
            <person name="Lenassi M."/>
            <person name="Gostincar C."/>
            <person name="Stajich J.E."/>
            <person name="Nislow C.E."/>
        </authorList>
    </citation>
    <scope>NUCLEOTIDE SEQUENCE [LARGE SCALE GENOMIC DNA]</scope>
    <source>
        <strain evidence="17 18">EXF-2000</strain>
    </source>
</reference>
<feature type="compositionally biased region" description="Polar residues" evidence="14">
    <location>
        <begin position="50"/>
        <end position="61"/>
    </location>
</feature>
<dbReference type="STRING" id="1157616.A0A1Z5T9M6"/>
<keyword evidence="11 15" id="KW-0472">Membrane</keyword>
<evidence type="ECO:0000256" key="11">
    <source>
        <dbReference type="ARBA" id="ARBA00023136"/>
    </source>
</evidence>
<dbReference type="Proteomes" id="UP000194280">
    <property type="component" value="Unassembled WGS sequence"/>
</dbReference>
<evidence type="ECO:0000256" key="14">
    <source>
        <dbReference type="SAM" id="MobiDB-lite"/>
    </source>
</evidence>
<comment type="subcellular location">
    <subcellularLocation>
        <location evidence="2">Cytoplasm</location>
    </subcellularLocation>
    <subcellularLocation>
        <location evidence="1">Membrane</location>
        <topology evidence="1">Multi-pass membrane protein</topology>
    </subcellularLocation>
    <subcellularLocation>
        <location evidence="3">Nucleus</location>
        <location evidence="3">Nucleolus</location>
    </subcellularLocation>
</comment>
<evidence type="ECO:0000256" key="7">
    <source>
        <dbReference type="ARBA" id="ARBA00022692"/>
    </source>
</evidence>
<dbReference type="GO" id="GO:0034473">
    <property type="term" value="P:U1 snRNA 3'-end processing"/>
    <property type="evidence" value="ECO:0007669"/>
    <property type="project" value="TreeGrafter"/>
</dbReference>
<dbReference type="InParanoid" id="A0A1Z5T9M6"/>
<dbReference type="GO" id="GO:0071038">
    <property type="term" value="P:TRAMP-dependent tRNA surveillance pathway"/>
    <property type="evidence" value="ECO:0007669"/>
    <property type="project" value="TreeGrafter"/>
</dbReference>
<dbReference type="Gene3D" id="3.30.230.70">
    <property type="entry name" value="GHMP Kinase, N-terminal domain"/>
    <property type="match status" value="1"/>
</dbReference>
<evidence type="ECO:0000256" key="3">
    <source>
        <dbReference type="ARBA" id="ARBA00004604"/>
    </source>
</evidence>
<dbReference type="Pfam" id="PF01138">
    <property type="entry name" value="RNase_PH"/>
    <property type="match status" value="1"/>
</dbReference>
<comment type="similarity">
    <text evidence="4">Belongs to the RNase PH family.</text>
</comment>
<dbReference type="PANTHER" id="PTHR11097:SF9">
    <property type="entry name" value="EXOSOME COMPLEX COMPONENT RRP43"/>
    <property type="match status" value="1"/>
</dbReference>
<sequence length="557" mass="60879">MANGDGAAPGLSFPRETFAKLTPAPFLHAHLKQSEPTRPSGRTPGECRQPTVNTGSLTHSNGSAVVRVGDTAVVCGVRAEILLASDIPHPPKEGPRKDDNMQDLMEELGLLVPNVELSTGCSPAHLPGNPPGSQAQSLSYRINSLLNESNLISPDDLAVQYTEPPTEDDLPDEGPKTVVKAYWTLYIDILCIALDGNAFDAAWAAVLAALQNTTLPNAWWDADREAILCSPMAADARKLPLQSLPVVLSFATFSTQSALKQRGQGESWILADPDGFEEDLCQETLTVVVLPEDDNGFAILRLDKSGGLFMYVYYSEEEAEAQAAGRRSSFSGPDRTFRRARRAYLILLVACAFAFAILLSSAIILNRFPWLAQGWADVLGIAVAAFACVQWVPQIWTTWHLGHLGSLSLPSLCLMAPYTWIFGINMIIRLGFRGWSAWIVYVLVRTMQVLLAGMGIVFAVRDYKKPKDECKASVPAENDCAPSPSFDARWNLYASRSRAASSLSRGARSTRSDIAPDERRPLLASCAAERPDYQTTPTASRSRTDEQERCHIERAQD</sequence>
<evidence type="ECO:0000256" key="8">
    <source>
        <dbReference type="ARBA" id="ARBA00022835"/>
    </source>
</evidence>
<dbReference type="InterPro" id="IPR050590">
    <property type="entry name" value="Exosome_comp_Rrp42_subfam"/>
</dbReference>
<keyword evidence="5" id="KW-0963">Cytoplasm</keyword>
<dbReference type="InterPro" id="IPR006603">
    <property type="entry name" value="PQ-loop_rpt"/>
</dbReference>
<feature type="region of interest" description="Disordered" evidence="14">
    <location>
        <begin position="501"/>
        <end position="557"/>
    </location>
</feature>
<feature type="compositionally biased region" description="Basic and acidic residues" evidence="14">
    <location>
        <begin position="542"/>
        <end position="557"/>
    </location>
</feature>
<dbReference type="GO" id="GO:0034475">
    <property type="term" value="P:U4 snRNA 3'-end processing"/>
    <property type="evidence" value="ECO:0007669"/>
    <property type="project" value="TreeGrafter"/>
</dbReference>
<evidence type="ECO:0000259" key="16">
    <source>
        <dbReference type="Pfam" id="PF01138"/>
    </source>
</evidence>
<dbReference type="Pfam" id="PF04193">
    <property type="entry name" value="PQ-loop"/>
    <property type="match status" value="1"/>
</dbReference>
<feature type="domain" description="Exoribonuclease phosphorolytic" evidence="16">
    <location>
        <begin position="46"/>
        <end position="216"/>
    </location>
</feature>
<evidence type="ECO:0000256" key="9">
    <source>
        <dbReference type="ARBA" id="ARBA00022884"/>
    </source>
</evidence>
<dbReference type="GO" id="GO:0034476">
    <property type="term" value="P:U5 snRNA 3'-end processing"/>
    <property type="evidence" value="ECO:0007669"/>
    <property type="project" value="TreeGrafter"/>
</dbReference>
<feature type="transmembrane region" description="Helical" evidence="15">
    <location>
        <begin position="412"/>
        <end position="432"/>
    </location>
</feature>
<accession>A0A1Z5T9M6</accession>
<evidence type="ECO:0000256" key="15">
    <source>
        <dbReference type="SAM" id="Phobius"/>
    </source>
</evidence>
<dbReference type="GO" id="GO:0035925">
    <property type="term" value="F:mRNA 3'-UTR AU-rich region binding"/>
    <property type="evidence" value="ECO:0007669"/>
    <property type="project" value="TreeGrafter"/>
</dbReference>
<evidence type="ECO:0000256" key="5">
    <source>
        <dbReference type="ARBA" id="ARBA00022490"/>
    </source>
</evidence>
<keyword evidence="10 15" id="KW-1133">Transmembrane helix</keyword>
<comment type="caution">
    <text evidence="17">The sequence shown here is derived from an EMBL/GenBank/DDBJ whole genome shotgun (WGS) entry which is preliminary data.</text>
</comment>
<evidence type="ECO:0000256" key="13">
    <source>
        <dbReference type="ARBA" id="ARBA00030617"/>
    </source>
</evidence>
<dbReference type="InterPro" id="IPR020568">
    <property type="entry name" value="Ribosomal_Su5_D2-typ_SF"/>
</dbReference>
<dbReference type="InterPro" id="IPR027408">
    <property type="entry name" value="PNPase/RNase_PH_dom_sf"/>
</dbReference>
<evidence type="ECO:0000313" key="18">
    <source>
        <dbReference type="Proteomes" id="UP000194280"/>
    </source>
</evidence>
<feature type="region of interest" description="Disordered" evidence="14">
    <location>
        <begin position="33"/>
        <end position="61"/>
    </location>
</feature>
<proteinExistence type="inferred from homology"/>
<dbReference type="AlphaFoldDB" id="A0A1Z5T9M6"/>
<evidence type="ECO:0000256" key="12">
    <source>
        <dbReference type="ARBA" id="ARBA00023242"/>
    </source>
</evidence>
<dbReference type="GO" id="GO:0000176">
    <property type="term" value="C:nuclear exosome (RNase complex)"/>
    <property type="evidence" value="ECO:0007669"/>
    <property type="project" value="TreeGrafter"/>
</dbReference>
<feature type="transmembrane region" description="Helical" evidence="15">
    <location>
        <begin position="438"/>
        <end position="460"/>
    </location>
</feature>
<evidence type="ECO:0000313" key="17">
    <source>
        <dbReference type="EMBL" id="OTA32700.1"/>
    </source>
</evidence>
<dbReference type="GO" id="GO:0000467">
    <property type="term" value="P:exonucleolytic trimming to generate mature 3'-end of 5.8S rRNA from tricistronic rRNA transcript (SSU-rRNA, 5.8S rRNA, LSU-rRNA)"/>
    <property type="evidence" value="ECO:0007669"/>
    <property type="project" value="TreeGrafter"/>
</dbReference>
<keyword evidence="18" id="KW-1185">Reference proteome</keyword>
<evidence type="ECO:0000256" key="6">
    <source>
        <dbReference type="ARBA" id="ARBA00022552"/>
    </source>
</evidence>
<protein>
    <recommendedName>
        <fullName evidence="13">Ribosomal RNA-processing protein 43</fullName>
    </recommendedName>
</protein>
<evidence type="ECO:0000256" key="2">
    <source>
        <dbReference type="ARBA" id="ARBA00004496"/>
    </source>
</evidence>
<evidence type="ECO:0000256" key="1">
    <source>
        <dbReference type="ARBA" id="ARBA00004141"/>
    </source>
</evidence>
<evidence type="ECO:0000256" key="4">
    <source>
        <dbReference type="ARBA" id="ARBA00006678"/>
    </source>
</evidence>
<keyword evidence="12" id="KW-0539">Nucleus</keyword>
<feature type="compositionally biased region" description="Basic and acidic residues" evidence="14">
    <location>
        <begin position="510"/>
        <end position="521"/>
    </location>
</feature>
<dbReference type="SUPFAM" id="SSF54211">
    <property type="entry name" value="Ribosomal protein S5 domain 2-like"/>
    <property type="match status" value="1"/>
</dbReference>
<dbReference type="GO" id="GO:0016075">
    <property type="term" value="P:rRNA catabolic process"/>
    <property type="evidence" value="ECO:0007669"/>
    <property type="project" value="TreeGrafter"/>
</dbReference>
<evidence type="ECO:0000256" key="10">
    <source>
        <dbReference type="ARBA" id="ARBA00022989"/>
    </source>
</evidence>